<dbReference type="InterPro" id="IPR032675">
    <property type="entry name" value="LRR_dom_sf"/>
</dbReference>
<dbReference type="AlphaFoldDB" id="A0A369JB88"/>
<dbReference type="Proteomes" id="UP000076154">
    <property type="component" value="Unassembled WGS sequence"/>
</dbReference>
<evidence type="ECO:0008006" key="3">
    <source>
        <dbReference type="Google" id="ProtNLM"/>
    </source>
</evidence>
<evidence type="ECO:0000313" key="1">
    <source>
        <dbReference type="EMBL" id="RDB19138.1"/>
    </source>
</evidence>
<name>A0A369JB88_HYPMA</name>
<dbReference type="InParanoid" id="A0A369JB88"/>
<proteinExistence type="predicted"/>
<comment type="caution">
    <text evidence="1">The sequence shown here is derived from an EMBL/GenBank/DDBJ whole genome shotgun (WGS) entry which is preliminary data.</text>
</comment>
<accession>A0A369JB88</accession>
<gene>
    <name evidence="1" type="ORF">Hypma_014262</name>
</gene>
<organism evidence="1 2">
    <name type="scientific">Hypsizygus marmoreus</name>
    <name type="common">White beech mushroom</name>
    <name type="synonym">Agaricus marmoreus</name>
    <dbReference type="NCBI Taxonomy" id="39966"/>
    <lineage>
        <taxon>Eukaryota</taxon>
        <taxon>Fungi</taxon>
        <taxon>Dikarya</taxon>
        <taxon>Basidiomycota</taxon>
        <taxon>Agaricomycotina</taxon>
        <taxon>Agaricomycetes</taxon>
        <taxon>Agaricomycetidae</taxon>
        <taxon>Agaricales</taxon>
        <taxon>Tricholomatineae</taxon>
        <taxon>Lyophyllaceae</taxon>
        <taxon>Hypsizygus</taxon>
    </lineage>
</organism>
<dbReference type="Gene3D" id="3.80.10.10">
    <property type="entry name" value="Ribonuclease Inhibitor"/>
    <property type="match status" value="1"/>
</dbReference>
<dbReference type="EMBL" id="LUEZ02000084">
    <property type="protein sequence ID" value="RDB19138.1"/>
    <property type="molecule type" value="Genomic_DNA"/>
</dbReference>
<protein>
    <recommendedName>
        <fullName evidence="3">F-box domain-containing protein</fullName>
    </recommendedName>
</protein>
<sequence length="514" mass="57170">MSLANPQTGVSPINIHNIPLDVMYDVFLLCLSSGTSPVPSRRSAPLNLMWVCRSWRQFACDISRLWTTLKLSGGPNEVLNWEPMVRHWLQLAGDRPMSLSYDFTSDRAISSTPILTTSLLPFASRIRRLELRLESLQYLPLRQILPSGFLLLESISFTNLESFGDWRSPRVRSIIDLSKCRCLRHADIAWISARRRNINNFNNGRRMLLEFKLPWSQLTSLKIVDSLATPTEAVGILKQCTSLIECHVSLGLGALIPNDTPAHPMLPPAVLADLTSLTIEWKFLPFFLTTDGICPIIRALTLPVLTTLNLAAGGTPSSALCTALCDLQQRSDFPLLHFSLSGDSNPTGLRSFFVHTPSLRSLSFDLFEQKVYIELASMLADSCTNTNTHATIILPALTSLSLSLCAFGVLNGITGITAYQPLPLDEGALRNYREMYSLSGTIIPTLARARFWPAGEAESLAKFSHLVLRTWRSRESPGEYCGQEWVSDTGGIRNLVEKLESEGLTIEFPVDYID</sequence>
<dbReference type="STRING" id="39966.A0A369JB88"/>
<keyword evidence="2" id="KW-1185">Reference proteome</keyword>
<reference evidence="1" key="1">
    <citation type="submission" date="2018-04" db="EMBL/GenBank/DDBJ databases">
        <title>Whole genome sequencing of Hypsizygus marmoreus.</title>
        <authorList>
            <person name="Choi I.-G."/>
            <person name="Min B."/>
            <person name="Kim J.-G."/>
            <person name="Kim S."/>
            <person name="Oh Y.-L."/>
            <person name="Kong W.-S."/>
            <person name="Park H."/>
            <person name="Jeong J."/>
            <person name="Song E.-S."/>
        </authorList>
    </citation>
    <scope>NUCLEOTIDE SEQUENCE [LARGE SCALE GENOMIC DNA]</scope>
    <source>
        <strain evidence="1">51987-8</strain>
    </source>
</reference>
<dbReference type="OrthoDB" id="2905791at2759"/>
<evidence type="ECO:0000313" key="2">
    <source>
        <dbReference type="Proteomes" id="UP000076154"/>
    </source>
</evidence>